<comment type="caution">
    <text evidence="4">The sequence shown here is derived from an EMBL/GenBank/DDBJ whole genome shotgun (WGS) entry which is preliminary data.</text>
</comment>
<reference evidence="4" key="1">
    <citation type="submission" date="2020-12" db="EMBL/GenBank/DDBJ databases">
        <title>The genome sequence of Inhella sp. 4Y17.</title>
        <authorList>
            <person name="Liu Y."/>
        </authorList>
    </citation>
    <scope>NUCLEOTIDE SEQUENCE</scope>
    <source>
        <strain evidence="4">4Y10</strain>
    </source>
</reference>
<keyword evidence="2" id="KW-0949">S-adenosyl-L-methionine</keyword>
<dbReference type="InterPro" id="IPR050320">
    <property type="entry name" value="N5-glutamine_MTase"/>
</dbReference>
<dbReference type="Pfam" id="PF05175">
    <property type="entry name" value="MTS"/>
    <property type="match status" value="1"/>
</dbReference>
<organism evidence="4 5">
    <name type="scientific">Inhella gelatinilytica</name>
    <dbReference type="NCBI Taxonomy" id="2795030"/>
    <lineage>
        <taxon>Bacteria</taxon>
        <taxon>Pseudomonadati</taxon>
        <taxon>Pseudomonadota</taxon>
        <taxon>Betaproteobacteria</taxon>
        <taxon>Burkholderiales</taxon>
        <taxon>Sphaerotilaceae</taxon>
        <taxon>Inhella</taxon>
    </lineage>
</organism>
<feature type="domain" description="Methyltransferase small" evidence="3">
    <location>
        <begin position="205"/>
        <end position="281"/>
    </location>
</feature>
<protein>
    <submittedName>
        <fullName evidence="4">Methyltransferase</fullName>
    </submittedName>
</protein>
<dbReference type="PROSITE" id="PS00092">
    <property type="entry name" value="N6_MTASE"/>
    <property type="match status" value="1"/>
</dbReference>
<name>A0A931J2K8_9BURK</name>
<dbReference type="Proteomes" id="UP000620139">
    <property type="component" value="Unassembled WGS sequence"/>
</dbReference>
<keyword evidence="5" id="KW-1185">Reference proteome</keyword>
<dbReference type="InterPro" id="IPR007848">
    <property type="entry name" value="Small_mtfrase_dom"/>
</dbReference>
<accession>A0A931J2K8</accession>
<dbReference type="PANTHER" id="PTHR18895:SF74">
    <property type="entry name" value="MTRF1L RELEASE FACTOR GLUTAMINE METHYLTRANSFERASE"/>
    <property type="match status" value="1"/>
</dbReference>
<evidence type="ECO:0000313" key="5">
    <source>
        <dbReference type="Proteomes" id="UP000620139"/>
    </source>
</evidence>
<gene>
    <name evidence="4" type="ORF">I7X43_15860</name>
</gene>
<dbReference type="RefSeq" id="WP_198101934.1">
    <property type="nucleotide sequence ID" value="NZ_JAEDAL010000012.1"/>
</dbReference>
<dbReference type="AlphaFoldDB" id="A0A931J2K8"/>
<dbReference type="InterPro" id="IPR002052">
    <property type="entry name" value="DNA_methylase_N6_adenine_CS"/>
</dbReference>
<dbReference type="GO" id="GO:0036009">
    <property type="term" value="F:protein-glutamine N-methyltransferase activity"/>
    <property type="evidence" value="ECO:0007669"/>
    <property type="project" value="TreeGrafter"/>
</dbReference>
<keyword evidence="1 4" id="KW-0489">Methyltransferase</keyword>
<proteinExistence type="predicted"/>
<evidence type="ECO:0000259" key="3">
    <source>
        <dbReference type="Pfam" id="PF05175"/>
    </source>
</evidence>
<evidence type="ECO:0000256" key="2">
    <source>
        <dbReference type="ARBA" id="ARBA00022691"/>
    </source>
</evidence>
<dbReference type="EMBL" id="JAEDAL010000012">
    <property type="protein sequence ID" value="MBH9554318.1"/>
    <property type="molecule type" value="Genomic_DNA"/>
</dbReference>
<dbReference type="GO" id="GO:0003676">
    <property type="term" value="F:nucleic acid binding"/>
    <property type="evidence" value="ECO:0007669"/>
    <property type="project" value="InterPro"/>
</dbReference>
<dbReference type="InterPro" id="IPR029063">
    <property type="entry name" value="SAM-dependent_MTases_sf"/>
</dbReference>
<evidence type="ECO:0000313" key="4">
    <source>
        <dbReference type="EMBL" id="MBH9554318.1"/>
    </source>
</evidence>
<keyword evidence="1 4" id="KW-0808">Transferase</keyword>
<sequence>MVNALPLTWDEQGVAHAARWQSASGAPLPKRVRVVDDTLNADTAYKLACEGHALLWRGDYHQARQMLTALAHRIDKARARRKLAAAPLGPAQAFHQHRKAQAERARILGLLVMALDGQHTLALRRAPESVKAAAQAAIGEQTGPYVVSLRELLGWMGAWEWRQVGVAVPALGGACIHPHYGVYSPVRGEYLDLLAEAPLPPALKAHGLAYDIGTGTGVIAALLARRGAARVVATDVQATALANAMETVQALGLQHRVELQSADLFPLGSERAALIVCNPPWLPARPSSPIEAAVYDPESRMLRGFLEGLGARLVPGGEGWLILSDLAEHLGLRSRAELEGWIAGAGLRVLGRLDTRPRHGKAQDAGDPLHAARKREVTSVWRLGAA</sequence>
<dbReference type="CDD" id="cd02440">
    <property type="entry name" value="AdoMet_MTases"/>
    <property type="match status" value="1"/>
</dbReference>
<dbReference type="Gene3D" id="3.40.50.150">
    <property type="entry name" value="Vaccinia Virus protein VP39"/>
    <property type="match status" value="1"/>
</dbReference>
<evidence type="ECO:0000256" key="1">
    <source>
        <dbReference type="ARBA" id="ARBA00022603"/>
    </source>
</evidence>
<dbReference type="SUPFAM" id="SSF53335">
    <property type="entry name" value="S-adenosyl-L-methionine-dependent methyltransferases"/>
    <property type="match status" value="1"/>
</dbReference>
<dbReference type="GO" id="GO:0032259">
    <property type="term" value="P:methylation"/>
    <property type="evidence" value="ECO:0007669"/>
    <property type="project" value="UniProtKB-KW"/>
</dbReference>
<dbReference type="PANTHER" id="PTHR18895">
    <property type="entry name" value="HEMK METHYLTRANSFERASE"/>
    <property type="match status" value="1"/>
</dbReference>